<evidence type="ECO:0000313" key="2">
    <source>
        <dbReference type="EMBL" id="MBX05926.1"/>
    </source>
</evidence>
<dbReference type="SUPFAM" id="SSF52058">
    <property type="entry name" value="L domain-like"/>
    <property type="match status" value="1"/>
</dbReference>
<sequence length="364" mass="40961">MEEATAAKNVRRNFSDRGCGYEGEDRLSNLPDHIIQHILSFLETKDAIKTSVLSKQWRFHCNCLPVLNFNSYSFSRVDSYKKFVYSVLSHPRPTPITKLRFVGMGQEKPIVVKVFRYVFYNGIEHLIMDASKASYLLPKQILTYRPLKTLDLSSFVLPQSFHSSTIVVLRLRNCSFSAGRGGYLNPFAGCPNLNQLSLDNLDFKGCKVFKISAPQLLGLTISSTTRSNYRRVLKNCVFEISTPKLNSFRYEAVAAAMDFVSMDLPCVQYVDIAFSLPFVQSREAYLSLTKLLQGLQNSQFVSLATSTIKALNAFPDMLENQPSPFNRLKSLMLKPNGECTSLVIPIMVVKYLCGGSPSAEIHLL</sequence>
<dbReference type="InterPro" id="IPR053781">
    <property type="entry name" value="F-box_AtFBL13-like"/>
</dbReference>
<dbReference type="Pfam" id="PF00646">
    <property type="entry name" value="F-box"/>
    <property type="match status" value="1"/>
</dbReference>
<dbReference type="SUPFAM" id="SSF81383">
    <property type="entry name" value="F-box domain"/>
    <property type="match status" value="1"/>
</dbReference>
<dbReference type="InterPro" id="IPR036047">
    <property type="entry name" value="F-box-like_dom_sf"/>
</dbReference>
<organism evidence="2">
    <name type="scientific">Rhizophora mucronata</name>
    <name type="common">Asiatic mangrove</name>
    <dbReference type="NCBI Taxonomy" id="61149"/>
    <lineage>
        <taxon>Eukaryota</taxon>
        <taxon>Viridiplantae</taxon>
        <taxon>Streptophyta</taxon>
        <taxon>Embryophyta</taxon>
        <taxon>Tracheophyta</taxon>
        <taxon>Spermatophyta</taxon>
        <taxon>Magnoliopsida</taxon>
        <taxon>eudicotyledons</taxon>
        <taxon>Gunneridae</taxon>
        <taxon>Pentapetalae</taxon>
        <taxon>rosids</taxon>
        <taxon>fabids</taxon>
        <taxon>Malpighiales</taxon>
        <taxon>Rhizophoraceae</taxon>
        <taxon>Rhizophora</taxon>
    </lineage>
</organism>
<dbReference type="PANTHER" id="PTHR34223">
    <property type="entry name" value="OS11G0201299 PROTEIN"/>
    <property type="match status" value="1"/>
</dbReference>
<protein>
    <recommendedName>
        <fullName evidence="1">F-box domain-containing protein</fullName>
    </recommendedName>
</protein>
<dbReference type="InterPro" id="IPR001810">
    <property type="entry name" value="F-box_dom"/>
</dbReference>
<proteinExistence type="predicted"/>
<dbReference type="EMBL" id="GGEC01025442">
    <property type="protein sequence ID" value="MBX05926.1"/>
    <property type="molecule type" value="Transcribed_RNA"/>
</dbReference>
<dbReference type="PANTHER" id="PTHR34223:SF51">
    <property type="entry name" value="OS06G0556300 PROTEIN"/>
    <property type="match status" value="1"/>
</dbReference>
<feature type="domain" description="F-box" evidence="1">
    <location>
        <begin position="24"/>
        <end position="77"/>
    </location>
</feature>
<dbReference type="CDD" id="cd22160">
    <property type="entry name" value="F-box_AtFBL13-like"/>
    <property type="match status" value="1"/>
</dbReference>
<name>A0A2P2KJM2_RHIMU</name>
<evidence type="ECO:0000259" key="1">
    <source>
        <dbReference type="PROSITE" id="PS50181"/>
    </source>
</evidence>
<accession>A0A2P2KJM2</accession>
<dbReference type="Gene3D" id="3.80.10.10">
    <property type="entry name" value="Ribonuclease Inhibitor"/>
    <property type="match status" value="1"/>
</dbReference>
<dbReference type="PROSITE" id="PS50181">
    <property type="entry name" value="FBOX"/>
    <property type="match status" value="1"/>
</dbReference>
<dbReference type="InterPro" id="IPR053197">
    <property type="entry name" value="F-box_SCFL_complex_component"/>
</dbReference>
<reference evidence="2" key="1">
    <citation type="submission" date="2018-02" db="EMBL/GenBank/DDBJ databases">
        <title>Rhizophora mucronata_Transcriptome.</title>
        <authorList>
            <person name="Meera S.P."/>
            <person name="Sreeshan A."/>
            <person name="Augustine A."/>
        </authorList>
    </citation>
    <scope>NUCLEOTIDE SEQUENCE</scope>
    <source>
        <tissue evidence="2">Leaf</tissue>
    </source>
</reference>
<dbReference type="InterPro" id="IPR032675">
    <property type="entry name" value="LRR_dom_sf"/>
</dbReference>
<dbReference type="Gene3D" id="1.20.1280.50">
    <property type="match status" value="1"/>
</dbReference>
<dbReference type="AlphaFoldDB" id="A0A2P2KJM2"/>